<evidence type="ECO:0000256" key="11">
    <source>
        <dbReference type="ARBA" id="ARBA00023136"/>
    </source>
</evidence>
<dbReference type="Pfam" id="PF02518">
    <property type="entry name" value="HATPase_c"/>
    <property type="match status" value="1"/>
</dbReference>
<evidence type="ECO:0000256" key="8">
    <source>
        <dbReference type="ARBA" id="ARBA00022840"/>
    </source>
</evidence>
<evidence type="ECO:0000256" key="7">
    <source>
        <dbReference type="ARBA" id="ARBA00022777"/>
    </source>
</evidence>
<dbReference type="SUPFAM" id="SSF47384">
    <property type="entry name" value="Homodimeric domain of signal transducing histidine kinase"/>
    <property type="match status" value="1"/>
</dbReference>
<accession>A0A0W8G518</accession>
<evidence type="ECO:0000256" key="5">
    <source>
        <dbReference type="ARBA" id="ARBA00022692"/>
    </source>
</evidence>
<dbReference type="InterPro" id="IPR004358">
    <property type="entry name" value="Sig_transdc_His_kin-like_C"/>
</dbReference>
<keyword evidence="2" id="KW-1003">Cell membrane</keyword>
<proteinExistence type="predicted"/>
<dbReference type="EMBL" id="LNQE01000252">
    <property type="protein sequence ID" value="KUG28182.1"/>
    <property type="molecule type" value="Genomic_DNA"/>
</dbReference>
<keyword evidence="9 12" id="KW-1133">Transmembrane helix</keyword>
<dbReference type="InterPro" id="IPR036097">
    <property type="entry name" value="HisK_dim/P_sf"/>
</dbReference>
<comment type="subcellular location">
    <subcellularLocation>
        <location evidence="1">Cell membrane</location>
        <topology evidence="1">Multi-pass membrane protein</topology>
    </subcellularLocation>
</comment>
<reference evidence="14" key="1">
    <citation type="journal article" date="2015" name="Proc. Natl. Acad. Sci. U.S.A.">
        <title>Networks of energetic and metabolic interactions define dynamics in microbial communities.</title>
        <authorList>
            <person name="Embree M."/>
            <person name="Liu J.K."/>
            <person name="Al-Bassam M.M."/>
            <person name="Zengler K."/>
        </authorList>
    </citation>
    <scope>NUCLEOTIDE SEQUENCE</scope>
</reference>
<evidence type="ECO:0000313" key="14">
    <source>
        <dbReference type="EMBL" id="KUG28182.1"/>
    </source>
</evidence>
<evidence type="ECO:0000256" key="1">
    <source>
        <dbReference type="ARBA" id="ARBA00004651"/>
    </source>
</evidence>
<keyword evidence="4" id="KW-0808">Transferase</keyword>
<feature type="transmembrane region" description="Helical" evidence="12">
    <location>
        <begin position="274"/>
        <end position="299"/>
    </location>
</feature>
<dbReference type="PROSITE" id="PS50109">
    <property type="entry name" value="HIS_KIN"/>
    <property type="match status" value="1"/>
</dbReference>
<comment type="caution">
    <text evidence="14">The sequence shown here is derived from an EMBL/GenBank/DDBJ whole genome shotgun (WGS) entry which is preliminary data.</text>
</comment>
<dbReference type="AlphaFoldDB" id="A0A0W8G518"/>
<evidence type="ECO:0000259" key="13">
    <source>
        <dbReference type="PROSITE" id="PS50109"/>
    </source>
</evidence>
<evidence type="ECO:0000256" key="2">
    <source>
        <dbReference type="ARBA" id="ARBA00022475"/>
    </source>
</evidence>
<keyword evidence="7" id="KW-0418">Kinase</keyword>
<feature type="transmembrane region" description="Helical" evidence="12">
    <location>
        <begin position="12"/>
        <end position="34"/>
    </location>
</feature>
<dbReference type="CDD" id="cd18774">
    <property type="entry name" value="PDC2_HK_sensor"/>
    <property type="match status" value="1"/>
</dbReference>
<evidence type="ECO:0000256" key="6">
    <source>
        <dbReference type="ARBA" id="ARBA00022741"/>
    </source>
</evidence>
<evidence type="ECO:0000256" key="9">
    <source>
        <dbReference type="ARBA" id="ARBA00022989"/>
    </source>
</evidence>
<dbReference type="GO" id="GO:0005886">
    <property type="term" value="C:plasma membrane"/>
    <property type="evidence" value="ECO:0007669"/>
    <property type="project" value="UniProtKB-SubCell"/>
</dbReference>
<keyword evidence="11 12" id="KW-0472">Membrane</keyword>
<dbReference type="Gene3D" id="1.10.287.130">
    <property type="match status" value="1"/>
</dbReference>
<dbReference type="InterPro" id="IPR033479">
    <property type="entry name" value="dCache_1"/>
</dbReference>
<evidence type="ECO:0000256" key="3">
    <source>
        <dbReference type="ARBA" id="ARBA00022553"/>
    </source>
</evidence>
<dbReference type="Pfam" id="PF02743">
    <property type="entry name" value="dCache_1"/>
    <property type="match status" value="1"/>
</dbReference>
<dbReference type="CDD" id="cd00082">
    <property type="entry name" value="HisKA"/>
    <property type="match status" value="1"/>
</dbReference>
<keyword evidence="6" id="KW-0547">Nucleotide-binding</keyword>
<evidence type="ECO:0000256" key="4">
    <source>
        <dbReference type="ARBA" id="ARBA00022679"/>
    </source>
</evidence>
<dbReference type="InterPro" id="IPR005467">
    <property type="entry name" value="His_kinase_dom"/>
</dbReference>
<dbReference type="Gene3D" id="3.30.450.20">
    <property type="entry name" value="PAS domain"/>
    <property type="match status" value="2"/>
</dbReference>
<organism evidence="14">
    <name type="scientific">hydrocarbon metagenome</name>
    <dbReference type="NCBI Taxonomy" id="938273"/>
    <lineage>
        <taxon>unclassified sequences</taxon>
        <taxon>metagenomes</taxon>
        <taxon>ecological metagenomes</taxon>
    </lineage>
</organism>
<dbReference type="InterPro" id="IPR003594">
    <property type="entry name" value="HATPase_dom"/>
</dbReference>
<evidence type="ECO:0000256" key="12">
    <source>
        <dbReference type="SAM" id="Phobius"/>
    </source>
</evidence>
<sequence>MQQDDYKRLRLKIIATTLAFSFVPLLFLGVTIYLKTETVYVGKVFGNLRTLVENKKNTVDLFLNERISQLTTLAFTESFDQLSDEKHLEKVFSILQIHSKSFIDLQVIDQDGNTVSYCGPYRLQNINYSQEPWFNMAMARGLFVSDVFLGFRKYPHFIIAVTRREGDRSWILRAAIDSDIFDTLVRSVHLGKSGDAFLLTSENVLQTKPRFDDTILEKIDFPRFAKFSGSRVEEFSVKGKTSLYAMAWLDNKDWLLVIKDDPREELLPLYQARWLLVFILFGGTLIIIGGAVFIANSMVRQLVRSEREKAALDASLTQSSKMAALGKLAAGVAHEVNNPLAIIMEKAGWMRDLLTEEDVKTSPNFKEYEDAVQKIEFHVRRAKDVTHRLLGFARRMDPLRDDVNVNILLDQTKSFLENEASFRNIEIMTDYDRGLPCITSDASQLQQVFLNILDNAIDAIDKDGVITMTTRHDKEAGAVVIAIADTGKGMPKEVVDKIFDPFFTTKKVGEGTGLGLTISYSIIEKLGGKIVLQSAEGKGTTFTITLPVR</sequence>
<dbReference type="SUPFAM" id="SSF55874">
    <property type="entry name" value="ATPase domain of HSP90 chaperone/DNA topoisomerase II/histidine kinase"/>
    <property type="match status" value="1"/>
</dbReference>
<dbReference type="PRINTS" id="PR00344">
    <property type="entry name" value="BCTRLSENSOR"/>
</dbReference>
<dbReference type="InterPro" id="IPR003661">
    <property type="entry name" value="HisK_dim/P_dom"/>
</dbReference>
<protein>
    <submittedName>
        <fullName evidence="14">Two-component sensor pilS</fullName>
    </submittedName>
</protein>
<dbReference type="GO" id="GO:0000155">
    <property type="term" value="F:phosphorelay sensor kinase activity"/>
    <property type="evidence" value="ECO:0007669"/>
    <property type="project" value="InterPro"/>
</dbReference>
<feature type="domain" description="Histidine kinase" evidence="13">
    <location>
        <begin position="331"/>
        <end position="549"/>
    </location>
</feature>
<evidence type="ECO:0000256" key="10">
    <source>
        <dbReference type="ARBA" id="ARBA00023012"/>
    </source>
</evidence>
<name>A0A0W8G518_9ZZZZ</name>
<dbReference type="PANTHER" id="PTHR43065">
    <property type="entry name" value="SENSOR HISTIDINE KINASE"/>
    <property type="match status" value="1"/>
</dbReference>
<dbReference type="SMART" id="SM00387">
    <property type="entry name" value="HATPase_c"/>
    <property type="match status" value="1"/>
</dbReference>
<keyword evidence="3" id="KW-0597">Phosphoprotein</keyword>
<keyword evidence="5 12" id="KW-0812">Transmembrane</keyword>
<dbReference type="Gene3D" id="3.30.565.10">
    <property type="entry name" value="Histidine kinase-like ATPase, C-terminal domain"/>
    <property type="match status" value="1"/>
</dbReference>
<keyword evidence="10" id="KW-0902">Two-component regulatory system</keyword>
<dbReference type="GO" id="GO:0005524">
    <property type="term" value="F:ATP binding"/>
    <property type="evidence" value="ECO:0007669"/>
    <property type="project" value="UniProtKB-KW"/>
</dbReference>
<dbReference type="PANTHER" id="PTHR43065:SF46">
    <property type="entry name" value="C4-DICARBOXYLATE TRANSPORT SENSOR PROTEIN DCTB"/>
    <property type="match status" value="1"/>
</dbReference>
<gene>
    <name evidence="14" type="ORF">ASZ90_001956</name>
</gene>
<keyword evidence="8" id="KW-0067">ATP-binding</keyword>
<dbReference type="SMART" id="SM00388">
    <property type="entry name" value="HisKA"/>
    <property type="match status" value="1"/>
</dbReference>
<dbReference type="InterPro" id="IPR036890">
    <property type="entry name" value="HATPase_C_sf"/>
</dbReference>